<comment type="caution">
    <text evidence="2">The sequence shown here is derived from an EMBL/GenBank/DDBJ whole genome shotgun (WGS) entry which is preliminary data.</text>
</comment>
<sequence length="79" mass="9007">MRKTKHVYSLTHENNSENTHPENEEAFSMAKCDPGSGGHWATIRLLSRLNYSVARQPDRSSRYEFLQMASRRAEGGGRP</sequence>
<protein>
    <submittedName>
        <fullName evidence="2">Uncharacterized protein</fullName>
    </submittedName>
</protein>
<keyword evidence="3" id="KW-1185">Reference proteome</keyword>
<evidence type="ECO:0000313" key="3">
    <source>
        <dbReference type="Proteomes" id="UP001059596"/>
    </source>
</evidence>
<dbReference type="Proteomes" id="UP001059596">
    <property type="component" value="Unassembled WGS sequence"/>
</dbReference>
<dbReference type="AlphaFoldDB" id="A0A9Q0BQR9"/>
<dbReference type="EMBL" id="JAMKOV010000004">
    <property type="protein sequence ID" value="KAI8040761.1"/>
    <property type="molecule type" value="Genomic_DNA"/>
</dbReference>
<gene>
    <name evidence="2" type="ORF">M5D96_006704</name>
</gene>
<feature type="region of interest" description="Disordered" evidence="1">
    <location>
        <begin position="1"/>
        <end position="23"/>
    </location>
</feature>
<organism evidence="2 3">
    <name type="scientific">Drosophila gunungcola</name>
    <name type="common">fruit fly</name>
    <dbReference type="NCBI Taxonomy" id="103775"/>
    <lineage>
        <taxon>Eukaryota</taxon>
        <taxon>Metazoa</taxon>
        <taxon>Ecdysozoa</taxon>
        <taxon>Arthropoda</taxon>
        <taxon>Hexapoda</taxon>
        <taxon>Insecta</taxon>
        <taxon>Pterygota</taxon>
        <taxon>Neoptera</taxon>
        <taxon>Endopterygota</taxon>
        <taxon>Diptera</taxon>
        <taxon>Brachycera</taxon>
        <taxon>Muscomorpha</taxon>
        <taxon>Ephydroidea</taxon>
        <taxon>Drosophilidae</taxon>
        <taxon>Drosophila</taxon>
        <taxon>Sophophora</taxon>
    </lineage>
</organism>
<proteinExistence type="predicted"/>
<name>A0A9Q0BQR9_9MUSC</name>
<reference evidence="2" key="1">
    <citation type="journal article" date="2023" name="Genome Biol. Evol.">
        <title>Long-read-based Genome Assembly of Drosophila gunungcola Reveals Fewer Chemosensory Genes in Flower-breeding Species.</title>
        <authorList>
            <person name="Negi A."/>
            <person name="Liao B.Y."/>
            <person name="Yeh S.D."/>
        </authorList>
    </citation>
    <scope>NUCLEOTIDE SEQUENCE</scope>
    <source>
        <strain evidence="2">Sukarami</strain>
    </source>
</reference>
<accession>A0A9Q0BQR9</accession>
<evidence type="ECO:0000313" key="2">
    <source>
        <dbReference type="EMBL" id="KAI8040761.1"/>
    </source>
</evidence>
<evidence type="ECO:0000256" key="1">
    <source>
        <dbReference type="SAM" id="MobiDB-lite"/>
    </source>
</evidence>